<evidence type="ECO:0000256" key="1">
    <source>
        <dbReference type="ARBA" id="ARBA00000085"/>
    </source>
</evidence>
<evidence type="ECO:0000313" key="10">
    <source>
        <dbReference type="Proteomes" id="UP000036000"/>
    </source>
</evidence>
<reference evidence="9 10" key="1">
    <citation type="submission" date="2015-07" db="EMBL/GenBank/DDBJ databases">
        <title>Lactobacillus korensis/26-25/ whole genome sequencing.</title>
        <authorList>
            <person name="Kim M.K."/>
            <person name="Im W.-T."/>
            <person name="Srinivasan S."/>
            <person name="Lee J.-J."/>
        </authorList>
    </citation>
    <scope>NUCLEOTIDE SEQUENCE [LARGE SCALE GENOMIC DNA]</scope>
    <source>
        <strain evidence="9 10">26-25</strain>
    </source>
</reference>
<keyword evidence="4" id="KW-0808">Transferase</keyword>
<evidence type="ECO:0000256" key="5">
    <source>
        <dbReference type="ARBA" id="ARBA00022777"/>
    </source>
</evidence>
<sequence length="302" mass="33827">MWVVVIVILMVSLGLGGYLFFLKRQIRQLTLKVRSLPKSAGYGGRLFVDFREDNLIDLVTALNAMVDDFERENSRNRRAEKQLQLSITGLSHDLRTPLTAINGYVQLLQQVDDPDKRAQYLTSIQQAVSRLMTMTDGFYDLTRLDAQQKRATLKPVALSDRVETEFLGFFEQFEAKQIQVAFDPSTAPVMVQADDQLLTRVLQNIIQNALRYAQNTVTISYQPADDWGVVCVSNDVAPDSHLAIQRVFDQFYTASASRTNPESTGLGLYLSRQLVLAMGGKLTAELVAGQFTIRLALAKVAD</sequence>
<evidence type="ECO:0000256" key="2">
    <source>
        <dbReference type="ARBA" id="ARBA00012438"/>
    </source>
</evidence>
<keyword evidence="7" id="KW-0472">Membrane</keyword>
<evidence type="ECO:0000256" key="7">
    <source>
        <dbReference type="SAM" id="Phobius"/>
    </source>
</evidence>
<dbReference type="RefSeq" id="WP_048736052.1">
    <property type="nucleotide sequence ID" value="NZ_CP012033.1"/>
</dbReference>
<dbReference type="SMART" id="SM00387">
    <property type="entry name" value="HATPase_c"/>
    <property type="match status" value="1"/>
</dbReference>
<dbReference type="EMBL" id="CP012033">
    <property type="protein sequence ID" value="AKP65771.1"/>
    <property type="molecule type" value="Genomic_DNA"/>
</dbReference>
<evidence type="ECO:0000256" key="6">
    <source>
        <dbReference type="ARBA" id="ARBA00023012"/>
    </source>
</evidence>
<keyword evidence="6" id="KW-0902">Two-component regulatory system</keyword>
<dbReference type="GO" id="GO:0000155">
    <property type="term" value="F:phosphorelay sensor kinase activity"/>
    <property type="evidence" value="ECO:0007669"/>
    <property type="project" value="InterPro"/>
</dbReference>
<organism evidence="9 10">
    <name type="scientific">Levilactobacillus koreensis</name>
    <dbReference type="NCBI Taxonomy" id="637971"/>
    <lineage>
        <taxon>Bacteria</taxon>
        <taxon>Bacillati</taxon>
        <taxon>Bacillota</taxon>
        <taxon>Bacilli</taxon>
        <taxon>Lactobacillales</taxon>
        <taxon>Lactobacillaceae</taxon>
        <taxon>Levilactobacillus</taxon>
    </lineage>
</organism>
<proteinExistence type="predicted"/>
<evidence type="ECO:0000313" key="9">
    <source>
        <dbReference type="EMBL" id="AKP65771.1"/>
    </source>
</evidence>
<keyword evidence="3" id="KW-0597">Phosphoprotein</keyword>
<evidence type="ECO:0000256" key="4">
    <source>
        <dbReference type="ARBA" id="ARBA00022679"/>
    </source>
</evidence>
<name>A0AAC8UXC0_9LACO</name>
<protein>
    <recommendedName>
        <fullName evidence="2">histidine kinase</fullName>
        <ecNumber evidence="2">2.7.13.3</ecNumber>
    </recommendedName>
</protein>
<dbReference type="AlphaFoldDB" id="A0AAC8UXC0"/>
<dbReference type="InterPro" id="IPR005467">
    <property type="entry name" value="His_kinase_dom"/>
</dbReference>
<keyword evidence="10" id="KW-1185">Reference proteome</keyword>
<dbReference type="Pfam" id="PF00512">
    <property type="entry name" value="HisKA"/>
    <property type="match status" value="1"/>
</dbReference>
<dbReference type="SMART" id="SM00388">
    <property type="entry name" value="HisKA"/>
    <property type="match status" value="1"/>
</dbReference>
<dbReference type="PANTHER" id="PTHR43547:SF2">
    <property type="entry name" value="HYBRID SIGNAL TRANSDUCTION HISTIDINE KINASE C"/>
    <property type="match status" value="1"/>
</dbReference>
<dbReference type="InterPro" id="IPR036890">
    <property type="entry name" value="HATPase_C_sf"/>
</dbReference>
<dbReference type="EC" id="2.7.13.3" evidence="2"/>
<feature type="transmembrane region" description="Helical" evidence="7">
    <location>
        <begin position="6"/>
        <end position="22"/>
    </location>
</feature>
<comment type="catalytic activity">
    <reaction evidence="1">
        <text>ATP + protein L-histidine = ADP + protein N-phospho-L-histidine.</text>
        <dbReference type="EC" id="2.7.13.3"/>
    </reaction>
</comment>
<dbReference type="SUPFAM" id="SSF55874">
    <property type="entry name" value="ATPase domain of HSP90 chaperone/DNA topoisomerase II/histidine kinase"/>
    <property type="match status" value="1"/>
</dbReference>
<dbReference type="CDD" id="cd00082">
    <property type="entry name" value="HisKA"/>
    <property type="match status" value="1"/>
</dbReference>
<dbReference type="Proteomes" id="UP000036000">
    <property type="component" value="Chromosome"/>
</dbReference>
<gene>
    <name evidence="9" type="ORF">ABN16_12655</name>
</gene>
<keyword evidence="7" id="KW-1133">Transmembrane helix</keyword>
<dbReference type="PROSITE" id="PS50109">
    <property type="entry name" value="HIS_KIN"/>
    <property type="match status" value="1"/>
</dbReference>
<evidence type="ECO:0000259" key="8">
    <source>
        <dbReference type="PROSITE" id="PS50109"/>
    </source>
</evidence>
<dbReference type="PANTHER" id="PTHR43547">
    <property type="entry name" value="TWO-COMPONENT HISTIDINE KINASE"/>
    <property type="match status" value="1"/>
</dbReference>
<dbReference type="Gene3D" id="1.10.287.130">
    <property type="match status" value="1"/>
</dbReference>
<dbReference type="InterPro" id="IPR003594">
    <property type="entry name" value="HATPase_dom"/>
</dbReference>
<accession>A0AAC8UXC0</accession>
<evidence type="ECO:0000256" key="3">
    <source>
        <dbReference type="ARBA" id="ARBA00022553"/>
    </source>
</evidence>
<dbReference type="KEGG" id="lko:ABN16_12655"/>
<dbReference type="Pfam" id="PF02518">
    <property type="entry name" value="HATPase_c"/>
    <property type="match status" value="1"/>
</dbReference>
<dbReference type="InterPro" id="IPR036097">
    <property type="entry name" value="HisK_dim/P_sf"/>
</dbReference>
<dbReference type="Gene3D" id="3.30.565.10">
    <property type="entry name" value="Histidine kinase-like ATPase, C-terminal domain"/>
    <property type="match status" value="1"/>
</dbReference>
<keyword evidence="5" id="KW-0418">Kinase</keyword>
<dbReference type="InterPro" id="IPR003661">
    <property type="entry name" value="HisK_dim/P_dom"/>
</dbReference>
<dbReference type="SUPFAM" id="SSF47384">
    <property type="entry name" value="Homodimeric domain of signal transducing histidine kinase"/>
    <property type="match status" value="1"/>
</dbReference>
<keyword evidence="7" id="KW-0812">Transmembrane</keyword>
<feature type="domain" description="Histidine kinase" evidence="8">
    <location>
        <begin position="89"/>
        <end position="301"/>
    </location>
</feature>